<dbReference type="Pfam" id="PF02518">
    <property type="entry name" value="HATPase_c"/>
    <property type="match status" value="1"/>
</dbReference>
<dbReference type="Gene3D" id="3.30.450.20">
    <property type="entry name" value="PAS domain"/>
    <property type="match status" value="2"/>
</dbReference>
<evidence type="ECO:0000256" key="2">
    <source>
        <dbReference type="ARBA" id="ARBA00004651"/>
    </source>
</evidence>
<keyword evidence="5 8" id="KW-0812">Transmembrane</keyword>
<dbReference type="RefSeq" id="WP_149426181.1">
    <property type="nucleotide sequence ID" value="NZ_CP022579.1"/>
</dbReference>
<dbReference type="PROSITE" id="PS50109">
    <property type="entry name" value="HIS_KIN"/>
    <property type="match status" value="1"/>
</dbReference>
<protein>
    <recommendedName>
        <fullName evidence="3">histidine kinase</fullName>
        <ecNumber evidence="3">2.7.13.3</ecNumber>
    </recommendedName>
</protein>
<evidence type="ECO:0000256" key="8">
    <source>
        <dbReference type="SAM" id="Phobius"/>
    </source>
</evidence>
<dbReference type="InterPro" id="IPR003594">
    <property type="entry name" value="HATPase_dom"/>
</dbReference>
<dbReference type="AlphaFoldDB" id="A0A5C1EC37"/>
<name>A0A5C1EC37_9RHOO</name>
<evidence type="ECO:0000256" key="3">
    <source>
        <dbReference type="ARBA" id="ARBA00012438"/>
    </source>
</evidence>
<dbReference type="Gene3D" id="1.10.287.130">
    <property type="match status" value="1"/>
</dbReference>
<dbReference type="SMART" id="SM00387">
    <property type="entry name" value="HATPase_c"/>
    <property type="match status" value="1"/>
</dbReference>
<dbReference type="PRINTS" id="PR00344">
    <property type="entry name" value="BCTRLSENSOR"/>
</dbReference>
<evidence type="ECO:0000313" key="10">
    <source>
        <dbReference type="EMBL" id="QEL66294.1"/>
    </source>
</evidence>
<accession>A0A5C1EC37</accession>
<dbReference type="EC" id="2.7.13.3" evidence="3"/>
<dbReference type="EMBL" id="CP022579">
    <property type="protein sequence ID" value="QEL66294.1"/>
    <property type="molecule type" value="Genomic_DNA"/>
</dbReference>
<dbReference type="PANTHER" id="PTHR43065">
    <property type="entry name" value="SENSOR HISTIDINE KINASE"/>
    <property type="match status" value="1"/>
</dbReference>
<reference evidence="10 11" key="1">
    <citation type="submission" date="2017-07" db="EMBL/GenBank/DDBJ databases">
        <title>Complete genome sequence of Oryzomicrobium terrae TPP412.</title>
        <authorList>
            <person name="Chiu L.-W."/>
            <person name="Lo K.-J."/>
            <person name="Tsai Y.-M."/>
            <person name="Lin S.-S."/>
            <person name="Kuo C.-H."/>
            <person name="Liu C.-T."/>
        </authorList>
    </citation>
    <scope>NUCLEOTIDE SEQUENCE [LARGE SCALE GENOMIC DNA]</scope>
    <source>
        <strain evidence="10 11">TPP412</strain>
    </source>
</reference>
<evidence type="ECO:0000256" key="6">
    <source>
        <dbReference type="ARBA" id="ARBA00022989"/>
    </source>
</evidence>
<feature type="transmembrane region" description="Helical" evidence="8">
    <location>
        <begin position="48"/>
        <end position="68"/>
    </location>
</feature>
<keyword evidence="6 8" id="KW-1133">Transmembrane helix</keyword>
<organism evidence="10 11">
    <name type="scientific">Oryzomicrobium terrae</name>
    <dbReference type="NCBI Taxonomy" id="1735038"/>
    <lineage>
        <taxon>Bacteria</taxon>
        <taxon>Pseudomonadati</taxon>
        <taxon>Pseudomonadota</taxon>
        <taxon>Betaproteobacteria</taxon>
        <taxon>Rhodocyclales</taxon>
        <taxon>Rhodocyclaceae</taxon>
        <taxon>Oryzomicrobium</taxon>
    </lineage>
</organism>
<dbReference type="InterPro" id="IPR048760">
    <property type="entry name" value="VP0354-like_sensor_dom"/>
</dbReference>
<dbReference type="GO" id="GO:0005886">
    <property type="term" value="C:plasma membrane"/>
    <property type="evidence" value="ECO:0007669"/>
    <property type="project" value="UniProtKB-SubCell"/>
</dbReference>
<evidence type="ECO:0000256" key="5">
    <source>
        <dbReference type="ARBA" id="ARBA00022692"/>
    </source>
</evidence>
<comment type="catalytic activity">
    <reaction evidence="1">
        <text>ATP + protein L-histidine = ADP + protein N-phospho-L-histidine.</text>
        <dbReference type="EC" id="2.7.13.3"/>
    </reaction>
</comment>
<dbReference type="GO" id="GO:0004673">
    <property type="term" value="F:protein histidine kinase activity"/>
    <property type="evidence" value="ECO:0007669"/>
    <property type="project" value="UniProtKB-EC"/>
</dbReference>
<feature type="compositionally biased region" description="Pro residues" evidence="7">
    <location>
        <begin position="9"/>
        <end position="23"/>
    </location>
</feature>
<evidence type="ECO:0000313" key="11">
    <source>
        <dbReference type="Proteomes" id="UP000323671"/>
    </source>
</evidence>
<dbReference type="Pfam" id="PF21623">
    <property type="entry name" value="HK_sensor_dom_bact"/>
    <property type="match status" value="1"/>
</dbReference>
<proteinExistence type="predicted"/>
<gene>
    <name evidence="10" type="ORF">OTERR_28180</name>
</gene>
<keyword evidence="8" id="KW-0472">Membrane</keyword>
<dbReference type="Proteomes" id="UP000323671">
    <property type="component" value="Chromosome"/>
</dbReference>
<evidence type="ECO:0000256" key="7">
    <source>
        <dbReference type="SAM" id="MobiDB-lite"/>
    </source>
</evidence>
<feature type="region of interest" description="Disordered" evidence="7">
    <location>
        <begin position="1"/>
        <end position="28"/>
    </location>
</feature>
<dbReference type="InterPro" id="IPR004358">
    <property type="entry name" value="Sig_transdc_His_kin-like_C"/>
</dbReference>
<evidence type="ECO:0000259" key="9">
    <source>
        <dbReference type="PROSITE" id="PS50109"/>
    </source>
</evidence>
<dbReference type="KEGG" id="otr:OTERR_28180"/>
<evidence type="ECO:0000256" key="4">
    <source>
        <dbReference type="ARBA" id="ARBA00022475"/>
    </source>
</evidence>
<dbReference type="SUPFAM" id="SSF55874">
    <property type="entry name" value="ATPase domain of HSP90 chaperone/DNA topoisomerase II/histidine kinase"/>
    <property type="match status" value="1"/>
</dbReference>
<sequence>MAGDAQPGLTPPAAPPPNRPAPPGSRHLARQLRRGRHLLWRLWQVRRAFLLALLPWTAALLLIGGLSYDRLSQSRLEPLRLAQNDLTLHGLTVLSRWSGFLKRDLLFLARSPALARALENQRDQRIDDLAATWLAFSETSGIYDKIRWIDETGRERLRINLEEGHAVRVPSAKLQEKTHRPFFYETMTLHPGQVYYSRLDLNIENDLIELPYKPTLRVATPLFDRQGNSRGVLVLNFLAHVLLDRLAQMPSSFGLELNLIDHEGYWLLAPDPTQAWGFMLDHPEQALARRNPKLWQAMQRRTSGQFTDSSGQWTFDTYSPVDGDPALLLETGGMDPPTWWLAVHAPQSVVDDLRQGVLLRSVALSALAFLAIVLFVARITLATHERNQALARLRHRTVELDEANTSLSTALERQRAMQTELVRAEKLSSLGLLVAGVAHELNTPIGAAVVANSTLIKAREALDRQLADGLRRSTLTDFLAHQAEGNRLIGSNLERAAGLIRLFKQLAVDRAAVERRRFALAELVDDTLHMLRTRFKASPHSISAEIPADLQLDSYPGPLGQVLENLVGNALTHAFPYQGSGEIRIGARLLPGGEQIELSVADNGAGIAPEQLERIFDPFMTTRRGQGGTGLGLHLAHHLTTELLGGSLAVSSAPGQGTRFTLTLPRNAPATTA</sequence>
<feature type="domain" description="Histidine kinase" evidence="9">
    <location>
        <begin position="436"/>
        <end position="668"/>
    </location>
</feature>
<evidence type="ECO:0000256" key="1">
    <source>
        <dbReference type="ARBA" id="ARBA00000085"/>
    </source>
</evidence>
<dbReference type="InterPro" id="IPR029151">
    <property type="entry name" value="Sensor-like_sf"/>
</dbReference>
<dbReference type="InterPro" id="IPR036890">
    <property type="entry name" value="HATPase_C_sf"/>
</dbReference>
<keyword evidence="11" id="KW-1185">Reference proteome</keyword>
<dbReference type="InterPro" id="IPR005467">
    <property type="entry name" value="His_kinase_dom"/>
</dbReference>
<comment type="subcellular location">
    <subcellularLocation>
        <location evidence="2">Cell membrane</location>
        <topology evidence="2">Multi-pass membrane protein</topology>
    </subcellularLocation>
</comment>
<keyword evidence="4" id="KW-1003">Cell membrane</keyword>
<dbReference type="Gene3D" id="3.30.565.10">
    <property type="entry name" value="Histidine kinase-like ATPase, C-terminal domain"/>
    <property type="match status" value="1"/>
</dbReference>
<dbReference type="SUPFAM" id="SSF103190">
    <property type="entry name" value="Sensory domain-like"/>
    <property type="match status" value="2"/>
</dbReference>